<proteinExistence type="predicted"/>
<sequence length="57" mass="6658">MILKNLRFSDLKKIHPLFSAGYIFIPFSSSKTARTIVFGTKIPVFRHGIFTLFFIFF</sequence>
<evidence type="ECO:0000313" key="2">
    <source>
        <dbReference type="Proteomes" id="UP000663722"/>
    </source>
</evidence>
<reference evidence="1" key="1">
    <citation type="journal article" date="2021" name="Microb. Physiol.">
        <title>Proteogenomic Insights into the Physiology of Marine, Sulfate-Reducing, Filamentous Desulfonema limicola and Desulfonema magnum.</title>
        <authorList>
            <person name="Schnaars V."/>
            <person name="Wohlbrand L."/>
            <person name="Scheve S."/>
            <person name="Hinrichs C."/>
            <person name="Reinhardt R."/>
            <person name="Rabus R."/>
        </authorList>
    </citation>
    <scope>NUCLEOTIDE SEQUENCE</scope>
    <source>
        <strain evidence="1">4be13</strain>
    </source>
</reference>
<dbReference type="KEGG" id="dmm:dnm_011680"/>
<dbReference type="Proteomes" id="UP000663722">
    <property type="component" value="Chromosome"/>
</dbReference>
<name>A0A975BH26_9BACT</name>
<accession>A0A975BH26</accession>
<protein>
    <submittedName>
        <fullName evidence="1">Uncharacterized protein</fullName>
    </submittedName>
</protein>
<gene>
    <name evidence="1" type="ORF">dnm_011680</name>
</gene>
<organism evidence="1 2">
    <name type="scientific">Desulfonema magnum</name>
    <dbReference type="NCBI Taxonomy" id="45655"/>
    <lineage>
        <taxon>Bacteria</taxon>
        <taxon>Pseudomonadati</taxon>
        <taxon>Thermodesulfobacteriota</taxon>
        <taxon>Desulfobacteria</taxon>
        <taxon>Desulfobacterales</taxon>
        <taxon>Desulfococcaceae</taxon>
        <taxon>Desulfonema</taxon>
    </lineage>
</organism>
<evidence type="ECO:0000313" key="1">
    <source>
        <dbReference type="EMBL" id="QTA85163.1"/>
    </source>
</evidence>
<keyword evidence="2" id="KW-1185">Reference proteome</keyword>
<dbReference type="AlphaFoldDB" id="A0A975BH26"/>
<dbReference type="EMBL" id="CP061800">
    <property type="protein sequence ID" value="QTA85163.1"/>
    <property type="molecule type" value="Genomic_DNA"/>
</dbReference>